<dbReference type="GO" id="GO:0006887">
    <property type="term" value="P:exocytosis"/>
    <property type="evidence" value="ECO:0000318"/>
    <property type="project" value="GO_Central"/>
</dbReference>
<evidence type="ECO:0000259" key="4">
    <source>
        <dbReference type="Pfam" id="PF03081"/>
    </source>
</evidence>
<evidence type="ECO:0000313" key="5">
    <source>
        <dbReference type="EMBL" id="PNR27140.1"/>
    </source>
</evidence>
<dbReference type="PaxDb" id="3218-PP1S6_436V6.1"/>
<dbReference type="Gramene" id="Pp3c26_13820V3.1">
    <property type="protein sequence ID" value="Pp3c26_13820V3.1"/>
    <property type="gene ID" value="Pp3c26_13820"/>
</dbReference>
<dbReference type="RefSeq" id="XP_024366998.1">
    <property type="nucleotide sequence ID" value="XM_024511230.2"/>
</dbReference>
<dbReference type="eggNOG" id="KOG2344">
    <property type="taxonomic scope" value="Eukaryota"/>
</dbReference>
<dbReference type="HOGENOM" id="CLU_010236_1_0_1"/>
<sequence>MSTDCVRWSLRPPERQVDDDIAQLVAARDSLHASLGKSREVSYLLHERLQNFQERLSLIRRNAAPANEESKSTMELSRRIDKASQSITSIRKLYNVFHDLRTIIMGDLSLDLNGYLAGVMQLEEALDYYRHEFAAAISCLQEAVNFLETTSTHSLRLRNILRNLQAEQAGDKFNGDLLIVAQKKLENEFSRLLAENCLPVSLPTQMGPQTEDAPFSSTELEYLFGFPSEALQKLQVIITRLAGTEHYSRCLKEYQERRSAQCRQSLEALEVEYSRISASELIDKVTWIDLQNIIKKWTQQLEVVVKVLYAGERRLARQVFKDMGQPVWVECLNYVAQPGMSAFFQFGESFSTTSRSPEKLCNLLEMLEGMEKSEHSVIQVFDGQACCGIRKRYRELLKQVTYGAFKAFWDMSEWVEEQKEPQIHDGGVMRLCSFVVNYLDYLVRDYLEPMSKALRCQKNRQGDGGPPETSLAQGILLIFQALGRQIEARAKEVPDPALRHIFMMNNLQYIYTRVEKNRLKDFLDASWIYGIGRKVDNHTLKYQNDFCQKIVIHLNHEGLGGSSIGKSSVRSIVRQNLRAFSSAFDDIIRTQGNWVIQHESLRDSTRSYITRKILSVYRSYLENYGHLLGHFYSSNKFVKYTPEMVEQLLDGVFVPKRRSSSTLSLSNDS</sequence>
<reference evidence="6" key="3">
    <citation type="submission" date="2020-12" db="UniProtKB">
        <authorList>
            <consortium name="EnsemblPlants"/>
        </authorList>
    </citation>
    <scope>IDENTIFICATION</scope>
</reference>
<organism evidence="5">
    <name type="scientific">Physcomitrium patens</name>
    <name type="common">Spreading-leaved earth moss</name>
    <name type="synonym">Physcomitrella patens</name>
    <dbReference type="NCBI Taxonomy" id="3218"/>
    <lineage>
        <taxon>Eukaryota</taxon>
        <taxon>Viridiplantae</taxon>
        <taxon>Streptophyta</taxon>
        <taxon>Embryophyta</taxon>
        <taxon>Bryophyta</taxon>
        <taxon>Bryophytina</taxon>
        <taxon>Bryopsida</taxon>
        <taxon>Funariidae</taxon>
        <taxon>Funariales</taxon>
        <taxon>Funariaceae</taxon>
        <taxon>Physcomitrium</taxon>
    </lineage>
</organism>
<dbReference type="InterPro" id="IPR004140">
    <property type="entry name" value="Exo70"/>
</dbReference>
<dbReference type="OrthoDB" id="1922221at2759"/>
<keyword evidence="3" id="KW-0268">Exocytosis</keyword>
<dbReference type="GeneID" id="112278118"/>
<dbReference type="Gramene" id="Pp3c26_13820V3.2">
    <property type="protein sequence ID" value="Pp3c26_13820V3.2"/>
    <property type="gene ID" value="Pp3c26_13820"/>
</dbReference>
<dbReference type="PANTHER" id="PTHR12542:SF85">
    <property type="entry name" value="EXOCYST SUBUNIT EXO70 FAMILY PROTEIN"/>
    <property type="match status" value="1"/>
</dbReference>
<dbReference type="GO" id="GO:0000145">
    <property type="term" value="C:exocyst"/>
    <property type="evidence" value="ECO:0000318"/>
    <property type="project" value="GO_Central"/>
</dbReference>
<dbReference type="Pfam" id="PF20669">
    <property type="entry name" value="Exo70_N"/>
    <property type="match status" value="1"/>
</dbReference>
<dbReference type="Pfam" id="PF03081">
    <property type="entry name" value="Exo70_C"/>
    <property type="match status" value="1"/>
</dbReference>
<protein>
    <recommendedName>
        <fullName evidence="3">Exocyst subunit Exo70 family protein</fullName>
    </recommendedName>
</protein>
<dbReference type="EnsemblPlants" id="Pp3c26_13820V3.2">
    <property type="protein sequence ID" value="Pp3c26_13820V3.2"/>
    <property type="gene ID" value="Pp3c26_13820"/>
</dbReference>
<proteinExistence type="inferred from homology"/>
<dbReference type="GO" id="GO:0015031">
    <property type="term" value="P:protein transport"/>
    <property type="evidence" value="ECO:0007669"/>
    <property type="project" value="UniProtKB-KW"/>
</dbReference>
<comment type="similarity">
    <text evidence="1 3">Belongs to the EXO70 family.</text>
</comment>
<dbReference type="KEGG" id="ppp:112278118"/>
<dbReference type="EnsemblPlants" id="Pp3c26_13820V3.3">
    <property type="protein sequence ID" value="Pp3c26_13820V3.3"/>
    <property type="gene ID" value="Pp3c26_13820"/>
</dbReference>
<keyword evidence="2 3" id="KW-0813">Transport</keyword>
<dbReference type="InterPro" id="IPR046364">
    <property type="entry name" value="Exo70_C"/>
</dbReference>
<dbReference type="Proteomes" id="UP000006727">
    <property type="component" value="Chromosome 26"/>
</dbReference>
<dbReference type="STRING" id="3218.A9RF66"/>
<evidence type="ECO:0000313" key="6">
    <source>
        <dbReference type="EnsemblPlants" id="Pp3c26_13820V3.1"/>
    </source>
</evidence>
<dbReference type="AlphaFoldDB" id="A9RF66"/>
<dbReference type="SUPFAM" id="SSF74788">
    <property type="entry name" value="Cullin repeat-like"/>
    <property type="match status" value="1"/>
</dbReference>
<evidence type="ECO:0000256" key="3">
    <source>
        <dbReference type="RuleBase" id="RU365026"/>
    </source>
</evidence>
<keyword evidence="3" id="KW-0653">Protein transport</keyword>
<dbReference type="EnsemblPlants" id="Pp3c26_13820V3.1">
    <property type="protein sequence ID" value="Pp3c26_13820V3.1"/>
    <property type="gene ID" value="Pp3c26_13820"/>
</dbReference>
<name>A9RF66_PHYPA</name>
<gene>
    <name evidence="6" type="primary">LOC112278118</name>
    <name evidence="5" type="ORF">PHYPA_030621</name>
</gene>
<dbReference type="Gene3D" id="1.20.1280.170">
    <property type="entry name" value="Exocyst complex component Exo70"/>
    <property type="match status" value="1"/>
</dbReference>
<reference evidence="5 7" key="2">
    <citation type="journal article" date="2018" name="Plant J.">
        <title>The Physcomitrella patens chromosome-scale assembly reveals moss genome structure and evolution.</title>
        <authorList>
            <person name="Lang D."/>
            <person name="Ullrich K.K."/>
            <person name="Murat F."/>
            <person name="Fuchs J."/>
            <person name="Jenkins J."/>
            <person name="Haas F.B."/>
            <person name="Piednoel M."/>
            <person name="Gundlach H."/>
            <person name="Van Bel M."/>
            <person name="Meyberg R."/>
            <person name="Vives C."/>
            <person name="Morata J."/>
            <person name="Symeonidi A."/>
            <person name="Hiss M."/>
            <person name="Muchero W."/>
            <person name="Kamisugi Y."/>
            <person name="Saleh O."/>
            <person name="Blanc G."/>
            <person name="Decker E.L."/>
            <person name="van Gessel N."/>
            <person name="Grimwood J."/>
            <person name="Hayes R.D."/>
            <person name="Graham S.W."/>
            <person name="Gunter L.E."/>
            <person name="McDaniel S.F."/>
            <person name="Hoernstein S.N.W."/>
            <person name="Larsson A."/>
            <person name="Li F.W."/>
            <person name="Perroud P.F."/>
            <person name="Phillips J."/>
            <person name="Ranjan P."/>
            <person name="Rokshar D.S."/>
            <person name="Rothfels C.J."/>
            <person name="Schneider L."/>
            <person name="Shu S."/>
            <person name="Stevenson D.W."/>
            <person name="Thummler F."/>
            <person name="Tillich M."/>
            <person name="Villarreal Aguilar J.C."/>
            <person name="Widiez T."/>
            <person name="Wong G.K."/>
            <person name="Wymore A."/>
            <person name="Zhang Y."/>
            <person name="Zimmer A.D."/>
            <person name="Quatrano R.S."/>
            <person name="Mayer K.F.X."/>
            <person name="Goodstein D."/>
            <person name="Casacuberta J.M."/>
            <person name="Vandepoele K."/>
            <person name="Reski R."/>
            <person name="Cuming A.C."/>
            <person name="Tuskan G.A."/>
            <person name="Maumus F."/>
            <person name="Salse J."/>
            <person name="Schmutz J."/>
            <person name="Rensing S.A."/>
        </authorList>
    </citation>
    <scope>NUCLEOTIDE SEQUENCE [LARGE SCALE GENOMIC DNA]</scope>
    <source>
        <strain evidence="6 7">cv. Gransden 2004</strain>
    </source>
</reference>
<dbReference type="InterPro" id="IPR016159">
    <property type="entry name" value="Cullin_repeat-like_dom_sf"/>
</dbReference>
<dbReference type="OMA" id="VDGACEI"/>
<dbReference type="Gramene" id="Pp3c26_13820V3.3">
    <property type="protein sequence ID" value="Pp3c26_13820V3.3"/>
    <property type="gene ID" value="Pp3c26_13820"/>
</dbReference>
<feature type="domain" description="Exocyst complex subunit Exo70 C-terminal" evidence="4">
    <location>
        <begin position="295"/>
        <end position="650"/>
    </location>
</feature>
<reference evidence="5 7" key="1">
    <citation type="journal article" date="2008" name="Science">
        <title>The Physcomitrella genome reveals evolutionary insights into the conquest of land by plants.</title>
        <authorList>
            <person name="Rensing S."/>
            <person name="Lang D."/>
            <person name="Zimmer A."/>
            <person name="Terry A."/>
            <person name="Salamov A."/>
            <person name="Shapiro H."/>
            <person name="Nishiyama T."/>
            <person name="Perroud P.-F."/>
            <person name="Lindquist E."/>
            <person name="Kamisugi Y."/>
            <person name="Tanahashi T."/>
            <person name="Sakakibara K."/>
            <person name="Fujita T."/>
            <person name="Oishi K."/>
            <person name="Shin-I T."/>
            <person name="Kuroki Y."/>
            <person name="Toyoda A."/>
            <person name="Suzuki Y."/>
            <person name="Hashimoto A."/>
            <person name="Yamaguchi K."/>
            <person name="Sugano A."/>
            <person name="Kohara Y."/>
            <person name="Fujiyama A."/>
            <person name="Anterola A."/>
            <person name="Aoki S."/>
            <person name="Ashton N."/>
            <person name="Barbazuk W.B."/>
            <person name="Barker E."/>
            <person name="Bennetzen J."/>
            <person name="Bezanilla M."/>
            <person name="Blankenship R."/>
            <person name="Cho S.H."/>
            <person name="Dutcher S."/>
            <person name="Estelle M."/>
            <person name="Fawcett J.A."/>
            <person name="Gundlach H."/>
            <person name="Hanada K."/>
            <person name="Heyl A."/>
            <person name="Hicks K.A."/>
            <person name="Hugh J."/>
            <person name="Lohr M."/>
            <person name="Mayer K."/>
            <person name="Melkozernov A."/>
            <person name="Murata T."/>
            <person name="Nelson D."/>
            <person name="Pils B."/>
            <person name="Prigge M."/>
            <person name="Reiss B."/>
            <person name="Renner T."/>
            <person name="Rombauts S."/>
            <person name="Rushton P."/>
            <person name="Sanderfoot A."/>
            <person name="Schween G."/>
            <person name="Shiu S.-H."/>
            <person name="Stueber K."/>
            <person name="Theodoulou F.L."/>
            <person name="Tu H."/>
            <person name="Van de Peer Y."/>
            <person name="Verrier P.J."/>
            <person name="Waters E."/>
            <person name="Wood A."/>
            <person name="Yang L."/>
            <person name="Cove D."/>
            <person name="Cuming A."/>
            <person name="Hasebe M."/>
            <person name="Lucas S."/>
            <person name="Mishler D.B."/>
            <person name="Reski R."/>
            <person name="Grigoriev I."/>
            <person name="Quatrano R.S."/>
            <person name="Boore J.L."/>
        </authorList>
    </citation>
    <scope>NUCLEOTIDE SEQUENCE [LARGE SCALE GENOMIC DNA]</scope>
    <source>
        <strain evidence="6 7">cv. Gransden 2004</strain>
    </source>
</reference>
<evidence type="ECO:0000256" key="1">
    <source>
        <dbReference type="ARBA" id="ARBA00006756"/>
    </source>
</evidence>
<evidence type="ECO:0000313" key="7">
    <source>
        <dbReference type="Proteomes" id="UP000006727"/>
    </source>
</evidence>
<dbReference type="PANTHER" id="PTHR12542">
    <property type="entry name" value="EXOCYST COMPLEX PROTEIN EXO70"/>
    <property type="match status" value="1"/>
</dbReference>
<dbReference type="EMBL" id="ABEU02000026">
    <property type="protein sequence ID" value="PNR27140.1"/>
    <property type="molecule type" value="Genomic_DNA"/>
</dbReference>
<evidence type="ECO:0000256" key="2">
    <source>
        <dbReference type="ARBA" id="ARBA00022448"/>
    </source>
</evidence>
<dbReference type="GO" id="GO:0005546">
    <property type="term" value="F:phosphatidylinositol-4,5-bisphosphate binding"/>
    <property type="evidence" value="ECO:0007669"/>
    <property type="project" value="InterPro"/>
</dbReference>
<comment type="function">
    <text evidence="3">Component of the exocyst complex.</text>
</comment>
<accession>A9RF66</accession>
<keyword evidence="7" id="KW-1185">Reference proteome</keyword>